<evidence type="ECO:0000313" key="1">
    <source>
        <dbReference type="EMBL" id="MEQ2268604.1"/>
    </source>
</evidence>
<reference evidence="1 2" key="1">
    <citation type="submission" date="2021-06" db="EMBL/GenBank/DDBJ databases">
        <authorList>
            <person name="Palmer J.M."/>
        </authorList>
    </citation>
    <scope>NUCLEOTIDE SEQUENCE [LARGE SCALE GENOMIC DNA]</scope>
    <source>
        <strain evidence="1 2">XR_2019</strain>
        <tissue evidence="1">Muscle</tissue>
    </source>
</reference>
<name>A0ABV0WHM3_9TELE</name>
<protein>
    <submittedName>
        <fullName evidence="1">Uncharacterized protein</fullName>
    </submittedName>
</protein>
<comment type="caution">
    <text evidence="1">The sequence shown here is derived from an EMBL/GenBank/DDBJ whole genome shotgun (WGS) entry which is preliminary data.</text>
</comment>
<dbReference type="EMBL" id="JAHRIM010050277">
    <property type="protein sequence ID" value="MEQ2268604.1"/>
    <property type="molecule type" value="Genomic_DNA"/>
</dbReference>
<dbReference type="Proteomes" id="UP001444071">
    <property type="component" value="Unassembled WGS sequence"/>
</dbReference>
<proteinExistence type="predicted"/>
<organism evidence="1 2">
    <name type="scientific">Xenotaenia resolanae</name>
    <dbReference type="NCBI Taxonomy" id="208358"/>
    <lineage>
        <taxon>Eukaryota</taxon>
        <taxon>Metazoa</taxon>
        <taxon>Chordata</taxon>
        <taxon>Craniata</taxon>
        <taxon>Vertebrata</taxon>
        <taxon>Euteleostomi</taxon>
        <taxon>Actinopterygii</taxon>
        <taxon>Neopterygii</taxon>
        <taxon>Teleostei</taxon>
        <taxon>Neoteleostei</taxon>
        <taxon>Acanthomorphata</taxon>
        <taxon>Ovalentaria</taxon>
        <taxon>Atherinomorphae</taxon>
        <taxon>Cyprinodontiformes</taxon>
        <taxon>Goodeidae</taxon>
        <taxon>Xenotaenia</taxon>
    </lineage>
</organism>
<gene>
    <name evidence="1" type="ORF">XENORESO_006943</name>
</gene>
<accession>A0ABV0WHM3</accession>
<keyword evidence="2" id="KW-1185">Reference proteome</keyword>
<evidence type="ECO:0000313" key="2">
    <source>
        <dbReference type="Proteomes" id="UP001444071"/>
    </source>
</evidence>
<sequence>MYFILILWDRSAQKIVKLLGGKCLNGLPFYLAPFTLIPSNKIQCSQLYSLARGSSGEDHGNYRGAVKIYSSGGGICCYDSNESCPLQICDLWKSCKRKP</sequence>